<organism evidence="8 9">
    <name type="scientific">Jannaschia seosinensis</name>
    <dbReference type="NCBI Taxonomy" id="313367"/>
    <lineage>
        <taxon>Bacteria</taxon>
        <taxon>Pseudomonadati</taxon>
        <taxon>Pseudomonadota</taxon>
        <taxon>Alphaproteobacteria</taxon>
        <taxon>Rhodobacterales</taxon>
        <taxon>Roseobacteraceae</taxon>
        <taxon>Jannaschia</taxon>
    </lineage>
</organism>
<evidence type="ECO:0000256" key="1">
    <source>
        <dbReference type="ARBA" id="ARBA00004141"/>
    </source>
</evidence>
<dbReference type="GO" id="GO:0022857">
    <property type="term" value="F:transmembrane transporter activity"/>
    <property type="evidence" value="ECO:0007669"/>
    <property type="project" value="InterPro"/>
</dbReference>
<feature type="transmembrane region" description="Helical" evidence="6">
    <location>
        <begin position="152"/>
        <end position="176"/>
    </location>
</feature>
<dbReference type="PROSITE" id="PS50850">
    <property type="entry name" value="MFS"/>
    <property type="match status" value="1"/>
</dbReference>
<keyword evidence="9" id="KW-1185">Reference proteome</keyword>
<feature type="transmembrane region" description="Helical" evidence="6">
    <location>
        <begin position="301"/>
        <end position="319"/>
    </location>
</feature>
<dbReference type="PANTHER" id="PTHR23502">
    <property type="entry name" value="MAJOR FACILITATOR SUPERFAMILY"/>
    <property type="match status" value="1"/>
</dbReference>
<dbReference type="Gene3D" id="1.20.1720.10">
    <property type="entry name" value="Multidrug resistance protein D"/>
    <property type="match status" value="1"/>
</dbReference>
<feature type="transmembrane region" description="Helical" evidence="6">
    <location>
        <begin position="119"/>
        <end position="140"/>
    </location>
</feature>
<dbReference type="InterPro" id="IPR020846">
    <property type="entry name" value="MFS_dom"/>
</dbReference>
<feature type="transmembrane region" description="Helical" evidence="6">
    <location>
        <begin position="66"/>
        <end position="86"/>
    </location>
</feature>
<accession>A0A0M7BCJ4</accession>
<evidence type="ECO:0000259" key="7">
    <source>
        <dbReference type="PROSITE" id="PS50850"/>
    </source>
</evidence>
<dbReference type="STRING" id="313367.JSE7799_02526"/>
<dbReference type="Pfam" id="PF07690">
    <property type="entry name" value="MFS_1"/>
    <property type="match status" value="1"/>
</dbReference>
<evidence type="ECO:0000313" key="9">
    <source>
        <dbReference type="Proteomes" id="UP000049455"/>
    </source>
</evidence>
<keyword evidence="5 6" id="KW-0472">Membrane</keyword>
<dbReference type="GO" id="GO:0005886">
    <property type="term" value="C:plasma membrane"/>
    <property type="evidence" value="ECO:0007669"/>
    <property type="project" value="TreeGrafter"/>
</dbReference>
<feature type="transmembrane region" description="Helical" evidence="6">
    <location>
        <begin position="182"/>
        <end position="200"/>
    </location>
</feature>
<feature type="domain" description="Major facilitator superfamily (MFS) profile" evidence="7">
    <location>
        <begin position="27"/>
        <end position="413"/>
    </location>
</feature>
<feature type="transmembrane region" description="Helical" evidence="6">
    <location>
        <begin position="27"/>
        <end position="46"/>
    </location>
</feature>
<feature type="transmembrane region" description="Helical" evidence="6">
    <location>
        <begin position="359"/>
        <end position="384"/>
    </location>
</feature>
<dbReference type="GO" id="GO:0140115">
    <property type="term" value="P:export across plasma membrane"/>
    <property type="evidence" value="ECO:0007669"/>
    <property type="project" value="UniProtKB-ARBA"/>
</dbReference>
<feature type="transmembrane region" description="Helical" evidence="6">
    <location>
        <begin position="237"/>
        <end position="257"/>
    </location>
</feature>
<evidence type="ECO:0000256" key="6">
    <source>
        <dbReference type="SAM" id="Phobius"/>
    </source>
</evidence>
<comment type="subcellular location">
    <subcellularLocation>
        <location evidence="1">Membrane</location>
        <topology evidence="1">Multi-pass membrane protein</topology>
    </subcellularLocation>
</comment>
<dbReference type="CDD" id="cd17320">
    <property type="entry name" value="MFS_MdfA_MDR_like"/>
    <property type="match status" value="1"/>
</dbReference>
<dbReference type="InterPro" id="IPR005829">
    <property type="entry name" value="Sugar_transporter_CS"/>
</dbReference>
<dbReference type="InterPro" id="IPR036259">
    <property type="entry name" value="MFS_trans_sf"/>
</dbReference>
<keyword evidence="2" id="KW-0813">Transport</keyword>
<dbReference type="GO" id="GO:0042908">
    <property type="term" value="P:xenobiotic transport"/>
    <property type="evidence" value="ECO:0007669"/>
    <property type="project" value="UniProtKB-ARBA"/>
</dbReference>
<dbReference type="EMBL" id="CYPR01000162">
    <property type="protein sequence ID" value="CUH39798.1"/>
    <property type="molecule type" value="Genomic_DNA"/>
</dbReference>
<name>A0A0M7BCJ4_9RHOB</name>
<protein>
    <submittedName>
        <fullName evidence="8">Sulfonamide resistance protein</fullName>
    </submittedName>
</protein>
<reference evidence="8 9" key="1">
    <citation type="submission" date="2015-09" db="EMBL/GenBank/DDBJ databases">
        <authorList>
            <person name="Jackson K.R."/>
            <person name="Lunt B.L."/>
            <person name="Fisher J.N.B."/>
            <person name="Gardner A.V."/>
            <person name="Bailey M.E."/>
            <person name="Deus L.M."/>
            <person name="Earl A.S."/>
            <person name="Gibby P.D."/>
            <person name="Hartmann K.A."/>
            <person name="Liu J.E."/>
            <person name="Manci A.M."/>
            <person name="Nielsen D.A."/>
            <person name="Solomon M.B."/>
            <person name="Breakwell D.P."/>
            <person name="Burnett S.H."/>
            <person name="Grose J.H."/>
        </authorList>
    </citation>
    <scope>NUCLEOTIDE SEQUENCE [LARGE SCALE GENOMIC DNA]</scope>
    <source>
        <strain evidence="8 9">CECT 7799</strain>
    </source>
</reference>
<dbReference type="AlphaFoldDB" id="A0A0M7BCJ4"/>
<evidence type="ECO:0000256" key="5">
    <source>
        <dbReference type="ARBA" id="ARBA00023136"/>
    </source>
</evidence>
<feature type="transmembrane region" description="Helical" evidence="6">
    <location>
        <begin position="269"/>
        <end position="289"/>
    </location>
</feature>
<dbReference type="InterPro" id="IPR011701">
    <property type="entry name" value="MFS"/>
</dbReference>
<feature type="transmembrane region" description="Helical" evidence="6">
    <location>
        <begin position="331"/>
        <end position="352"/>
    </location>
</feature>
<evidence type="ECO:0000313" key="8">
    <source>
        <dbReference type="EMBL" id="CUH39798.1"/>
    </source>
</evidence>
<evidence type="ECO:0000256" key="3">
    <source>
        <dbReference type="ARBA" id="ARBA00022692"/>
    </source>
</evidence>
<keyword evidence="3 6" id="KW-0812">Transmembrane</keyword>
<dbReference type="SUPFAM" id="SSF103473">
    <property type="entry name" value="MFS general substrate transporter"/>
    <property type="match status" value="1"/>
</dbReference>
<keyword evidence="4 6" id="KW-1133">Transmembrane helix</keyword>
<feature type="transmembrane region" description="Helical" evidence="6">
    <location>
        <begin position="93"/>
        <end position="113"/>
    </location>
</feature>
<evidence type="ECO:0000256" key="4">
    <source>
        <dbReference type="ARBA" id="ARBA00022989"/>
    </source>
</evidence>
<sequence>MSAPAEVSPADRAQAPKAGRTLSLPEFVALMAMLTATIAFSIDAMLPALPEIGAALSPDAPNRVQLVVVAFVLGMGGGTLFVGPLSDALGRKAVMVGGAVVYCVAAAFCTIAPSLEALLVARLVQGIGASGPRVAATAMIRDLYAGRGMARVVSFVMMTFTLVPAIAPLVGSWIIASFGWRGLFWAFVLFSAVSGGWLFLRQPETLPRAMRRPLNAARLRLAAAEVAGHANVRRATAVQSLVFGILFATIMSVQPIYDLTFGRDATFPLWFGLVAIISGSASFLNAHLVGRLGMLWLLRRALAVHVVLSVVLAMLWAGGLMPDAVRFASFLLWQVGTFSLAGLTIGNLNAIAMQPMGHIAGMASSVISAVSTIAGVSLAVPIGLAFDGTPLPLIAGAAVLGGLALFLTRRLAEEG</sequence>
<evidence type="ECO:0000256" key="2">
    <source>
        <dbReference type="ARBA" id="ARBA00022448"/>
    </source>
</evidence>
<dbReference type="PROSITE" id="PS00216">
    <property type="entry name" value="SUGAR_TRANSPORT_1"/>
    <property type="match status" value="1"/>
</dbReference>
<dbReference type="PANTHER" id="PTHR23502:SF132">
    <property type="entry name" value="POLYAMINE TRANSPORTER 2-RELATED"/>
    <property type="match status" value="1"/>
</dbReference>
<feature type="transmembrane region" description="Helical" evidence="6">
    <location>
        <begin position="390"/>
        <end position="408"/>
    </location>
</feature>
<proteinExistence type="predicted"/>
<dbReference type="Proteomes" id="UP000049455">
    <property type="component" value="Unassembled WGS sequence"/>
</dbReference>
<gene>
    <name evidence="8" type="primary">bcr_1</name>
    <name evidence="8" type="ORF">JSE7799_02526</name>
</gene>